<proteinExistence type="predicted"/>
<evidence type="ECO:0000313" key="8">
    <source>
        <dbReference type="EMBL" id="AKL95623.1"/>
    </source>
</evidence>
<dbReference type="InterPro" id="IPR013685">
    <property type="entry name" value="POTRA_FtsQ_type"/>
</dbReference>
<organism evidence="8 9">
    <name type="scientific">Clostridium aceticum</name>
    <dbReference type="NCBI Taxonomy" id="84022"/>
    <lineage>
        <taxon>Bacteria</taxon>
        <taxon>Bacillati</taxon>
        <taxon>Bacillota</taxon>
        <taxon>Clostridia</taxon>
        <taxon>Eubacteriales</taxon>
        <taxon>Clostridiaceae</taxon>
        <taxon>Clostridium</taxon>
    </lineage>
</organism>
<dbReference type="Gene3D" id="3.10.20.310">
    <property type="entry name" value="membrane protein fhac"/>
    <property type="match status" value="1"/>
</dbReference>
<comment type="subcellular location">
    <subcellularLocation>
        <location evidence="1">Membrane</location>
    </subcellularLocation>
</comment>
<protein>
    <submittedName>
        <fullName evidence="8">Cell division septal protein</fullName>
    </submittedName>
</protein>
<dbReference type="GO" id="GO:0005886">
    <property type="term" value="C:plasma membrane"/>
    <property type="evidence" value="ECO:0007669"/>
    <property type="project" value="TreeGrafter"/>
</dbReference>
<evidence type="ECO:0000256" key="2">
    <source>
        <dbReference type="ARBA" id="ARBA00022475"/>
    </source>
</evidence>
<sequence>MEYIKNKREKQRLKNIRKRKIRKFLTAFFFIIVFFLWGVYFLLQSDLLNLKKVEIRGNNILTVEEITSAGQLSINRNIFQYKLADIEKNIQSHPLIKEVTLQRKLPSSIVIELKERDKYAIIPYMGSYIYIDQDKVVLQVSESYLAEDLILITGVEFQSFNLGDQVDISKEHLLDVAMELVEASKVVGIGEIISEINIEPEDYIKLVTFDGIEVLIGNKTDLAYTVLSLKEVLTNLYTRNLKNVIVDMRYKGQISIRNRENWEENE</sequence>
<dbReference type="GO" id="GO:0051301">
    <property type="term" value="P:cell division"/>
    <property type="evidence" value="ECO:0007669"/>
    <property type="project" value="UniProtKB-KW"/>
</dbReference>
<keyword evidence="3 8" id="KW-0132">Cell division</keyword>
<dbReference type="RefSeq" id="WP_044825066.1">
    <property type="nucleotide sequence ID" value="NZ_CP009687.1"/>
</dbReference>
<dbReference type="PANTHER" id="PTHR37820:SF1">
    <property type="entry name" value="CELL DIVISION PROTEIN FTSQ"/>
    <property type="match status" value="1"/>
</dbReference>
<dbReference type="PATRIC" id="fig|84022.5.peg.532"/>
<evidence type="ECO:0000256" key="5">
    <source>
        <dbReference type="ARBA" id="ARBA00022989"/>
    </source>
</evidence>
<keyword evidence="2" id="KW-1003">Cell membrane</keyword>
<dbReference type="InterPro" id="IPR005548">
    <property type="entry name" value="Cell_div_FtsQ/DivIB_C"/>
</dbReference>
<evidence type="ECO:0000256" key="7">
    <source>
        <dbReference type="ARBA" id="ARBA00023306"/>
    </source>
</evidence>
<keyword evidence="5" id="KW-1133">Transmembrane helix</keyword>
<dbReference type="OrthoDB" id="1748794at2"/>
<evidence type="ECO:0000313" key="9">
    <source>
        <dbReference type="Proteomes" id="UP000035704"/>
    </source>
</evidence>
<dbReference type="Proteomes" id="UP000035704">
    <property type="component" value="Chromosome"/>
</dbReference>
<dbReference type="InterPro" id="IPR050487">
    <property type="entry name" value="FtsQ_DivIB"/>
</dbReference>
<dbReference type="InterPro" id="IPR034746">
    <property type="entry name" value="POTRA"/>
</dbReference>
<dbReference type="STRING" id="84022.CACET_c21770"/>
<keyword evidence="9" id="KW-1185">Reference proteome</keyword>
<evidence type="ECO:0000256" key="3">
    <source>
        <dbReference type="ARBA" id="ARBA00022618"/>
    </source>
</evidence>
<dbReference type="PROSITE" id="PS51779">
    <property type="entry name" value="POTRA"/>
    <property type="match status" value="1"/>
</dbReference>
<gene>
    <name evidence="8" type="ORF">CACET_c21770</name>
</gene>
<keyword evidence="4" id="KW-0812">Transmembrane</keyword>
<keyword evidence="6" id="KW-0472">Membrane</keyword>
<name>A0A0D8I9T8_9CLOT</name>
<keyword evidence="7" id="KW-0131">Cell cycle</keyword>
<dbReference type="Pfam" id="PF03799">
    <property type="entry name" value="FtsQ_DivIB_C"/>
    <property type="match status" value="1"/>
</dbReference>
<reference evidence="8 9" key="1">
    <citation type="submission" date="2014-10" db="EMBL/GenBank/DDBJ databases">
        <title>Genome sequence of Clostridium aceticum DSM 1496.</title>
        <authorList>
            <person name="Poehlein A."/>
            <person name="Schiel-Bengelsdorf B."/>
            <person name="Gottschalk G."/>
            <person name="Duerre P."/>
            <person name="Daniel R."/>
        </authorList>
    </citation>
    <scope>NUCLEOTIDE SEQUENCE [LARGE SCALE GENOMIC DNA]</scope>
    <source>
        <strain evidence="8 9">DSM 1496</strain>
    </source>
</reference>
<dbReference type="KEGG" id="cace:CACET_c21770"/>
<dbReference type="AlphaFoldDB" id="A0A0D8I9T8"/>
<evidence type="ECO:0000256" key="1">
    <source>
        <dbReference type="ARBA" id="ARBA00004370"/>
    </source>
</evidence>
<evidence type="ECO:0000256" key="6">
    <source>
        <dbReference type="ARBA" id="ARBA00023136"/>
    </source>
</evidence>
<dbReference type="PANTHER" id="PTHR37820">
    <property type="entry name" value="CELL DIVISION PROTEIN DIVIB"/>
    <property type="match status" value="1"/>
</dbReference>
<dbReference type="Pfam" id="PF08478">
    <property type="entry name" value="POTRA_1"/>
    <property type="match status" value="1"/>
</dbReference>
<dbReference type="EMBL" id="CP009687">
    <property type="protein sequence ID" value="AKL95623.1"/>
    <property type="molecule type" value="Genomic_DNA"/>
</dbReference>
<evidence type="ECO:0000256" key="4">
    <source>
        <dbReference type="ARBA" id="ARBA00022692"/>
    </source>
</evidence>
<accession>A0A0D8I9T8</accession>